<dbReference type="AlphaFoldDB" id="A0AAD8J6M4"/>
<reference evidence="2" key="2">
    <citation type="submission" date="2023-05" db="EMBL/GenBank/DDBJ databases">
        <authorList>
            <person name="Schelkunov M.I."/>
        </authorList>
    </citation>
    <scope>NUCLEOTIDE SEQUENCE</scope>
    <source>
        <strain evidence="2">Hsosn_3</strain>
        <tissue evidence="2">Leaf</tissue>
    </source>
</reference>
<organism evidence="2 3">
    <name type="scientific">Heracleum sosnowskyi</name>
    <dbReference type="NCBI Taxonomy" id="360622"/>
    <lineage>
        <taxon>Eukaryota</taxon>
        <taxon>Viridiplantae</taxon>
        <taxon>Streptophyta</taxon>
        <taxon>Embryophyta</taxon>
        <taxon>Tracheophyta</taxon>
        <taxon>Spermatophyta</taxon>
        <taxon>Magnoliopsida</taxon>
        <taxon>eudicotyledons</taxon>
        <taxon>Gunneridae</taxon>
        <taxon>Pentapetalae</taxon>
        <taxon>asterids</taxon>
        <taxon>campanulids</taxon>
        <taxon>Apiales</taxon>
        <taxon>Apiaceae</taxon>
        <taxon>Apioideae</taxon>
        <taxon>apioid superclade</taxon>
        <taxon>Tordylieae</taxon>
        <taxon>Tordyliinae</taxon>
        <taxon>Heracleum</taxon>
    </lineage>
</organism>
<comment type="caution">
    <text evidence="2">The sequence shown here is derived from an EMBL/GenBank/DDBJ whole genome shotgun (WGS) entry which is preliminary data.</text>
</comment>
<dbReference type="PANTHER" id="PTHR47165:SF4">
    <property type="entry name" value="OS03G0429900 PROTEIN"/>
    <property type="match status" value="1"/>
</dbReference>
<feature type="compositionally biased region" description="Basic residues" evidence="1">
    <location>
        <begin position="202"/>
        <end position="211"/>
    </location>
</feature>
<name>A0AAD8J6M4_9APIA</name>
<proteinExistence type="predicted"/>
<keyword evidence="3" id="KW-1185">Reference proteome</keyword>
<evidence type="ECO:0000256" key="1">
    <source>
        <dbReference type="SAM" id="MobiDB-lite"/>
    </source>
</evidence>
<gene>
    <name evidence="2" type="ORF">POM88_008422</name>
</gene>
<feature type="region of interest" description="Disordered" evidence="1">
    <location>
        <begin position="186"/>
        <end position="211"/>
    </location>
</feature>
<evidence type="ECO:0000313" key="3">
    <source>
        <dbReference type="Proteomes" id="UP001237642"/>
    </source>
</evidence>
<evidence type="ECO:0008006" key="4">
    <source>
        <dbReference type="Google" id="ProtNLM"/>
    </source>
</evidence>
<dbReference type="EMBL" id="JAUIZM010000002">
    <property type="protein sequence ID" value="KAK1398559.1"/>
    <property type="molecule type" value="Genomic_DNA"/>
</dbReference>
<dbReference type="InterPro" id="IPR012340">
    <property type="entry name" value="NA-bd_OB-fold"/>
</dbReference>
<dbReference type="Proteomes" id="UP001237642">
    <property type="component" value="Unassembled WGS sequence"/>
</dbReference>
<dbReference type="Gene3D" id="2.40.50.140">
    <property type="entry name" value="Nucleic acid-binding proteins"/>
    <property type="match status" value="2"/>
</dbReference>
<evidence type="ECO:0000313" key="2">
    <source>
        <dbReference type="EMBL" id="KAK1398559.1"/>
    </source>
</evidence>
<sequence>MTRPSETQLQMQAISTKYQGTALAAHGLCRTRPQMEDFTNLTTNFLLLDAKNDQIWAIANRDESDRLEQLICRGLLYTITNFKIIAATGPFKPIDTTKTIVFGARTVIEDSLHGSSVPLFAFTLRSGMQILPSLNKIATLTDAGGIIIDTGDLEYKRNDIRRVDVTLIDGSLAEIHVSLWGENCKPIPNRARHAPPKECGPHRHGPVGKAK</sequence>
<protein>
    <recommendedName>
        <fullName evidence="4">Replication protein A OB domain-containing protein</fullName>
    </recommendedName>
</protein>
<dbReference type="PANTHER" id="PTHR47165">
    <property type="entry name" value="OS03G0429900 PROTEIN"/>
    <property type="match status" value="1"/>
</dbReference>
<reference evidence="2" key="1">
    <citation type="submission" date="2023-02" db="EMBL/GenBank/DDBJ databases">
        <title>Genome of toxic invasive species Heracleum sosnowskyi carries increased number of genes despite the absence of recent whole-genome duplications.</title>
        <authorList>
            <person name="Schelkunov M."/>
            <person name="Shtratnikova V."/>
            <person name="Makarenko M."/>
            <person name="Klepikova A."/>
            <person name="Omelchenko D."/>
            <person name="Novikova G."/>
            <person name="Obukhova E."/>
            <person name="Bogdanov V."/>
            <person name="Penin A."/>
            <person name="Logacheva M."/>
        </authorList>
    </citation>
    <scope>NUCLEOTIDE SEQUENCE</scope>
    <source>
        <strain evidence="2">Hsosn_3</strain>
        <tissue evidence="2">Leaf</tissue>
    </source>
</reference>
<dbReference type="SUPFAM" id="SSF50249">
    <property type="entry name" value="Nucleic acid-binding proteins"/>
    <property type="match status" value="1"/>
</dbReference>
<accession>A0AAD8J6M4</accession>